<dbReference type="Gene3D" id="3.90.79.10">
    <property type="entry name" value="Nucleoside Triphosphate Pyrophosphohydrolase"/>
    <property type="match status" value="2"/>
</dbReference>
<dbReference type="InterPro" id="IPR015797">
    <property type="entry name" value="NUDIX_hydrolase-like_dom_sf"/>
</dbReference>
<feature type="domain" description="Nudix hydrolase" evidence="3">
    <location>
        <begin position="153"/>
        <end position="292"/>
    </location>
</feature>
<reference evidence="4 5" key="1">
    <citation type="journal article" date="2019" name="Int. J. Syst. Evol. Microbiol.">
        <title>The Global Catalogue of Microorganisms (GCM) 10K type strain sequencing project: providing services to taxonomists for standard genome sequencing and annotation.</title>
        <authorList>
            <consortium name="The Broad Institute Genomics Platform"/>
            <consortium name="The Broad Institute Genome Sequencing Center for Infectious Disease"/>
            <person name="Wu L."/>
            <person name="Ma J."/>
        </authorList>
    </citation>
    <scope>NUCLEOTIDE SEQUENCE [LARGE SCALE GENOMIC DNA]</scope>
    <source>
        <strain evidence="4 5">JCM 3367</strain>
    </source>
</reference>
<feature type="domain" description="Nudix hydrolase" evidence="3">
    <location>
        <begin position="3"/>
        <end position="132"/>
    </location>
</feature>
<dbReference type="EMBL" id="BAAARY010000005">
    <property type="protein sequence ID" value="GAA2520209.1"/>
    <property type="molecule type" value="Genomic_DNA"/>
</dbReference>
<organism evidence="4 5">
    <name type="scientific">Pilimelia columellifera subsp. columellifera</name>
    <dbReference type="NCBI Taxonomy" id="706583"/>
    <lineage>
        <taxon>Bacteria</taxon>
        <taxon>Bacillati</taxon>
        <taxon>Actinomycetota</taxon>
        <taxon>Actinomycetes</taxon>
        <taxon>Micromonosporales</taxon>
        <taxon>Micromonosporaceae</taxon>
        <taxon>Pilimelia</taxon>
    </lineage>
</organism>
<dbReference type="RefSeq" id="WP_344170887.1">
    <property type="nucleotide sequence ID" value="NZ_BAAARY010000005.1"/>
</dbReference>
<evidence type="ECO:0000256" key="2">
    <source>
        <dbReference type="ARBA" id="ARBA00022801"/>
    </source>
</evidence>
<dbReference type="PANTHER" id="PTHR43046">
    <property type="entry name" value="GDP-MANNOSE MANNOSYL HYDROLASE"/>
    <property type="match status" value="1"/>
</dbReference>
<dbReference type="Proteomes" id="UP001499978">
    <property type="component" value="Unassembled WGS sequence"/>
</dbReference>
<proteinExistence type="predicted"/>
<keyword evidence="5" id="KW-1185">Reference proteome</keyword>
<sequence>MRPSRRIAAYGLATDAVGRVLLTCPADATRQPGLWRLPGGALRHGEHPAEAAARWALAQTGLRARVRRVRQVCSDVLPLVGLGLVEHTDRIVYELAVDPAPDVGAAVWLSPAELASRPLAGFAARLLEAPAAPWASAAPPYPSDPAAPDAATGQRFAVYGLVTDPEQRILLARIASGYPGAGLWHLPGGGSEFGEDPVDALRRELWEETGQRGHVTGLLSVSHQHNPAAPWRGRTVDWHTVRVVLTATVGQPTPAVVTEAAGSTAAAAWVSREHAVTLRLSEVAAAALATMV</sequence>
<evidence type="ECO:0000313" key="4">
    <source>
        <dbReference type="EMBL" id="GAA2520209.1"/>
    </source>
</evidence>
<dbReference type="PANTHER" id="PTHR43046:SF16">
    <property type="entry name" value="ADP-RIBOSE PYROPHOSPHATASE YJHB-RELATED"/>
    <property type="match status" value="1"/>
</dbReference>
<keyword evidence="2" id="KW-0378">Hydrolase</keyword>
<dbReference type="PROSITE" id="PS00893">
    <property type="entry name" value="NUDIX_BOX"/>
    <property type="match status" value="1"/>
</dbReference>
<protein>
    <recommendedName>
        <fullName evidence="3">Nudix hydrolase domain-containing protein</fullName>
    </recommendedName>
</protein>
<dbReference type="PROSITE" id="PS51462">
    <property type="entry name" value="NUDIX"/>
    <property type="match status" value="2"/>
</dbReference>
<evidence type="ECO:0000259" key="3">
    <source>
        <dbReference type="PROSITE" id="PS51462"/>
    </source>
</evidence>
<evidence type="ECO:0000313" key="5">
    <source>
        <dbReference type="Proteomes" id="UP001499978"/>
    </source>
</evidence>
<accession>A0ABN3NEN6</accession>
<comment type="caution">
    <text evidence="4">The sequence shown here is derived from an EMBL/GenBank/DDBJ whole genome shotgun (WGS) entry which is preliminary data.</text>
</comment>
<dbReference type="Pfam" id="PF00293">
    <property type="entry name" value="NUDIX"/>
    <property type="match status" value="2"/>
</dbReference>
<dbReference type="InterPro" id="IPR020084">
    <property type="entry name" value="NUDIX_hydrolase_CS"/>
</dbReference>
<comment type="cofactor">
    <cofactor evidence="1">
        <name>Mg(2+)</name>
        <dbReference type="ChEBI" id="CHEBI:18420"/>
    </cofactor>
</comment>
<name>A0ABN3NEN6_9ACTN</name>
<gene>
    <name evidence="4" type="ORF">GCM10010201_17150</name>
</gene>
<dbReference type="InterPro" id="IPR000086">
    <property type="entry name" value="NUDIX_hydrolase_dom"/>
</dbReference>
<dbReference type="CDD" id="cd02883">
    <property type="entry name" value="NUDIX_Hydrolase"/>
    <property type="match status" value="1"/>
</dbReference>
<evidence type="ECO:0000256" key="1">
    <source>
        <dbReference type="ARBA" id="ARBA00001946"/>
    </source>
</evidence>
<dbReference type="SUPFAM" id="SSF55811">
    <property type="entry name" value="Nudix"/>
    <property type="match status" value="2"/>
</dbReference>